<dbReference type="GO" id="GO:0140078">
    <property type="term" value="F:class I DNA-(apurinic or apyrimidinic site) endonuclease activity"/>
    <property type="evidence" value="ECO:0007669"/>
    <property type="project" value="UniProtKB-EC"/>
</dbReference>
<keyword evidence="20" id="KW-1185">Reference proteome</keyword>
<dbReference type="InterPro" id="IPR000214">
    <property type="entry name" value="Znf_DNA_glyclase/AP_lyase"/>
</dbReference>
<dbReference type="InterPro" id="IPR015886">
    <property type="entry name" value="H2TH_FPG"/>
</dbReference>
<dbReference type="SMART" id="SM00898">
    <property type="entry name" value="Fapy_DNA_glyco"/>
    <property type="match status" value="1"/>
</dbReference>
<evidence type="ECO:0000256" key="1">
    <source>
        <dbReference type="ARBA" id="ARBA00001947"/>
    </source>
</evidence>
<reference evidence="19 20" key="1">
    <citation type="journal article" date="2014" name="Genome Announc.">
        <title>Draft Genome Sequence of Kocuria palustris PEL.</title>
        <authorList>
            <person name="Sharma G."/>
            <person name="Khatri I."/>
            <person name="Subramanian S."/>
        </authorList>
    </citation>
    <scope>NUCLEOTIDE SEQUENCE [LARGE SCALE GENOMIC DNA]</scope>
    <source>
        <strain evidence="19 20">PEL</strain>
    </source>
</reference>
<evidence type="ECO:0000259" key="17">
    <source>
        <dbReference type="PROSITE" id="PS51066"/>
    </source>
</evidence>
<evidence type="ECO:0000256" key="14">
    <source>
        <dbReference type="ARBA" id="ARBA00044632"/>
    </source>
</evidence>
<dbReference type="PANTHER" id="PTHR42697">
    <property type="entry name" value="ENDONUCLEASE 8"/>
    <property type="match status" value="1"/>
</dbReference>
<keyword evidence="10" id="KW-0234">DNA repair</keyword>
<evidence type="ECO:0000256" key="8">
    <source>
        <dbReference type="ARBA" id="ARBA00022833"/>
    </source>
</evidence>
<evidence type="ECO:0000256" key="13">
    <source>
        <dbReference type="ARBA" id="ARBA00023295"/>
    </source>
</evidence>
<evidence type="ECO:0000313" key="20">
    <source>
        <dbReference type="Proteomes" id="UP000009877"/>
    </source>
</evidence>
<name>M2XTV2_9MICC</name>
<keyword evidence="6 15" id="KW-0863">Zinc-finger</keyword>
<feature type="region of interest" description="Disordered" evidence="16">
    <location>
        <begin position="97"/>
        <end position="121"/>
    </location>
</feature>
<dbReference type="SUPFAM" id="SSF46946">
    <property type="entry name" value="S13-like H2TH domain"/>
    <property type="match status" value="1"/>
</dbReference>
<dbReference type="Proteomes" id="UP000009877">
    <property type="component" value="Unassembled WGS sequence"/>
</dbReference>
<organism evidence="19 20">
    <name type="scientific">Kocuria palustris PEL</name>
    <dbReference type="NCBI Taxonomy" id="1236550"/>
    <lineage>
        <taxon>Bacteria</taxon>
        <taxon>Bacillati</taxon>
        <taxon>Actinomycetota</taxon>
        <taxon>Actinomycetes</taxon>
        <taxon>Micrococcales</taxon>
        <taxon>Micrococcaceae</taxon>
        <taxon>Kocuria</taxon>
    </lineage>
</organism>
<dbReference type="GO" id="GO:0008534">
    <property type="term" value="F:oxidized purine nucleobase lesion DNA N-glycosylase activity"/>
    <property type="evidence" value="ECO:0007669"/>
    <property type="project" value="UniProtKB-ARBA"/>
</dbReference>
<evidence type="ECO:0000256" key="16">
    <source>
        <dbReference type="SAM" id="MobiDB-lite"/>
    </source>
</evidence>
<dbReference type="InterPro" id="IPR012319">
    <property type="entry name" value="FPG_cat"/>
</dbReference>
<evidence type="ECO:0000256" key="11">
    <source>
        <dbReference type="ARBA" id="ARBA00023239"/>
    </source>
</evidence>
<dbReference type="Pfam" id="PF06827">
    <property type="entry name" value="zf-FPG_IleRS"/>
    <property type="match status" value="1"/>
</dbReference>
<dbReference type="PROSITE" id="PS51068">
    <property type="entry name" value="FPG_CAT"/>
    <property type="match status" value="1"/>
</dbReference>
<comment type="similarity">
    <text evidence="2">Belongs to the FPG family.</text>
</comment>
<gene>
    <name evidence="19" type="ORF">C884_00722</name>
</gene>
<dbReference type="InterPro" id="IPR015887">
    <property type="entry name" value="DNA_glyclase_Znf_dom_DNA_BS"/>
</dbReference>
<evidence type="ECO:0000259" key="18">
    <source>
        <dbReference type="PROSITE" id="PS51068"/>
    </source>
</evidence>
<dbReference type="RefSeq" id="WP_006215147.1">
    <property type="nucleotide sequence ID" value="NZ_ANHZ02000017.1"/>
</dbReference>
<evidence type="ECO:0000256" key="5">
    <source>
        <dbReference type="ARBA" id="ARBA00022763"/>
    </source>
</evidence>
<keyword evidence="4" id="KW-0479">Metal-binding</keyword>
<evidence type="ECO:0000256" key="7">
    <source>
        <dbReference type="ARBA" id="ARBA00022801"/>
    </source>
</evidence>
<dbReference type="PROSITE" id="PS01242">
    <property type="entry name" value="ZF_FPG_1"/>
    <property type="match status" value="1"/>
</dbReference>
<dbReference type="GO" id="GO:0003690">
    <property type="term" value="F:double-stranded DNA binding"/>
    <property type="evidence" value="ECO:0007669"/>
    <property type="project" value="UniProtKB-ARBA"/>
</dbReference>
<dbReference type="GO" id="GO:0006284">
    <property type="term" value="P:base-excision repair"/>
    <property type="evidence" value="ECO:0007669"/>
    <property type="project" value="InterPro"/>
</dbReference>
<dbReference type="InterPro" id="IPR010663">
    <property type="entry name" value="Znf_FPG/IleRS"/>
</dbReference>
<comment type="cofactor">
    <cofactor evidence="1">
        <name>Zn(2+)</name>
        <dbReference type="ChEBI" id="CHEBI:29105"/>
    </cofactor>
</comment>
<protein>
    <recommendedName>
        <fullName evidence="3">DNA-(apurinic or apyrimidinic site) lyase</fullName>
        <ecNumber evidence="3">4.2.99.18</ecNumber>
    </recommendedName>
</protein>
<evidence type="ECO:0000256" key="2">
    <source>
        <dbReference type="ARBA" id="ARBA00009409"/>
    </source>
</evidence>
<feature type="domain" description="FPG-type" evidence="17">
    <location>
        <begin position="272"/>
        <end position="306"/>
    </location>
</feature>
<dbReference type="Gene3D" id="3.20.190.10">
    <property type="entry name" value="MutM-like, N-terminal"/>
    <property type="match status" value="1"/>
</dbReference>
<dbReference type="SUPFAM" id="SSF57716">
    <property type="entry name" value="Glucocorticoid receptor-like (DNA-binding domain)"/>
    <property type="match status" value="1"/>
</dbReference>
<keyword evidence="8" id="KW-0862">Zinc</keyword>
<evidence type="ECO:0000313" key="19">
    <source>
        <dbReference type="EMBL" id="EME36243.1"/>
    </source>
</evidence>
<evidence type="ECO:0000256" key="10">
    <source>
        <dbReference type="ARBA" id="ARBA00023204"/>
    </source>
</evidence>
<dbReference type="InterPro" id="IPR010979">
    <property type="entry name" value="Ribosomal_uS13-like_H2TH"/>
</dbReference>
<evidence type="ECO:0000256" key="4">
    <source>
        <dbReference type="ARBA" id="ARBA00022723"/>
    </source>
</evidence>
<dbReference type="GO" id="GO:0003684">
    <property type="term" value="F:damaged DNA binding"/>
    <property type="evidence" value="ECO:0007669"/>
    <property type="project" value="InterPro"/>
</dbReference>
<evidence type="ECO:0000256" key="15">
    <source>
        <dbReference type="PROSITE-ProRule" id="PRU00391"/>
    </source>
</evidence>
<keyword evidence="11" id="KW-0456">Lyase</keyword>
<dbReference type="Gene3D" id="1.10.8.50">
    <property type="match status" value="1"/>
</dbReference>
<evidence type="ECO:0000256" key="3">
    <source>
        <dbReference type="ARBA" id="ARBA00012720"/>
    </source>
</evidence>
<dbReference type="GO" id="GO:0008270">
    <property type="term" value="F:zinc ion binding"/>
    <property type="evidence" value="ECO:0007669"/>
    <property type="project" value="UniProtKB-KW"/>
</dbReference>
<dbReference type="EC" id="4.2.99.18" evidence="3"/>
<keyword evidence="12" id="KW-0511">Multifunctional enzyme</keyword>
<keyword evidence="5" id="KW-0227">DNA damage</keyword>
<comment type="caution">
    <text evidence="19">The sequence shown here is derived from an EMBL/GenBank/DDBJ whole genome shotgun (WGS) entry which is preliminary data.</text>
</comment>
<comment type="catalytic activity">
    <reaction evidence="14">
        <text>2'-deoxyribonucleotide-(2'-deoxyribose 5'-phosphate)-2'-deoxyribonucleotide-DNA = a 3'-end 2'-deoxyribonucleotide-(2,3-dehydro-2,3-deoxyribose 5'-phosphate)-DNA + a 5'-end 5'-phospho-2'-deoxyribonucleoside-DNA + H(+)</text>
        <dbReference type="Rhea" id="RHEA:66592"/>
        <dbReference type="Rhea" id="RHEA-COMP:13180"/>
        <dbReference type="Rhea" id="RHEA-COMP:16897"/>
        <dbReference type="Rhea" id="RHEA-COMP:17067"/>
        <dbReference type="ChEBI" id="CHEBI:15378"/>
        <dbReference type="ChEBI" id="CHEBI:136412"/>
        <dbReference type="ChEBI" id="CHEBI:157695"/>
        <dbReference type="ChEBI" id="CHEBI:167181"/>
        <dbReference type="EC" id="4.2.99.18"/>
    </reaction>
</comment>
<dbReference type="Pfam" id="PF06831">
    <property type="entry name" value="H2TH"/>
    <property type="match status" value="1"/>
</dbReference>
<sequence length="311" mass="33410">MPEGHSVHRLATQLGDVFGGQALVVSSPQGRFSDGAAILDGRRLVSSRAHGKQLFLELAAPDDPSDVLIMRSHLGIYGAWGFAGDSEFSAASSIGAPRRLGERESEDSLQSVEHDDDGRVIPDPPVGAVRVRLVGDHGWADLRGPALCTVETPDEAAAAEAKLGPDPLDPDADPAAFCERAARSRRPIAVLLMEQDMIAGVGNIFRAESLFRQGVDPFLPGVSASEETLEALWSENVELMRTGVRLGRIITTDPSDRPGIDEAEAWPEQANYVYGRAGLPCRRCGTTVQRQKLAGRALFWCPSCQPPVSPR</sequence>
<dbReference type="CDD" id="cd08970">
    <property type="entry name" value="AcNei1_N"/>
    <property type="match status" value="1"/>
</dbReference>
<evidence type="ECO:0000256" key="12">
    <source>
        <dbReference type="ARBA" id="ARBA00023268"/>
    </source>
</evidence>
<keyword evidence="9" id="KW-0238">DNA-binding</keyword>
<keyword evidence="13" id="KW-0326">Glycosidase</keyword>
<proteinExistence type="inferred from homology"/>
<evidence type="ECO:0000256" key="6">
    <source>
        <dbReference type="ARBA" id="ARBA00022771"/>
    </source>
</evidence>
<dbReference type="EMBL" id="ANHZ02000017">
    <property type="protein sequence ID" value="EME36243.1"/>
    <property type="molecule type" value="Genomic_DNA"/>
</dbReference>
<dbReference type="GO" id="GO:0000703">
    <property type="term" value="F:oxidized pyrimidine nucleobase lesion DNA N-glycosylase activity"/>
    <property type="evidence" value="ECO:0007669"/>
    <property type="project" value="TreeGrafter"/>
</dbReference>
<dbReference type="GO" id="GO:0006979">
    <property type="term" value="P:response to oxidative stress"/>
    <property type="evidence" value="ECO:0007669"/>
    <property type="project" value="UniProtKB-ARBA"/>
</dbReference>
<dbReference type="FunFam" id="1.10.8.50:FF:000003">
    <property type="entry name" value="Formamidopyrimidine-DNA glycosylase"/>
    <property type="match status" value="1"/>
</dbReference>
<evidence type="ECO:0000256" key="9">
    <source>
        <dbReference type="ARBA" id="ARBA00023125"/>
    </source>
</evidence>
<dbReference type="AlphaFoldDB" id="M2XTV2"/>
<dbReference type="SUPFAM" id="SSF81624">
    <property type="entry name" value="N-terminal domain of MutM-like DNA repair proteins"/>
    <property type="match status" value="1"/>
</dbReference>
<feature type="domain" description="Formamidopyrimidine-DNA glycosylase catalytic" evidence="18">
    <location>
        <begin position="2"/>
        <end position="101"/>
    </location>
</feature>
<dbReference type="PROSITE" id="PS51066">
    <property type="entry name" value="ZF_FPG_2"/>
    <property type="match status" value="1"/>
</dbReference>
<dbReference type="SMART" id="SM01232">
    <property type="entry name" value="H2TH"/>
    <property type="match status" value="1"/>
</dbReference>
<dbReference type="InterPro" id="IPR035937">
    <property type="entry name" value="FPG_N"/>
</dbReference>
<keyword evidence="7" id="KW-0378">Hydrolase</keyword>
<accession>M2XTV2</accession>
<dbReference type="STRING" id="71999.KPaMU14_04995"/>
<dbReference type="PANTHER" id="PTHR42697:SF3">
    <property type="entry name" value="ENDONUCLEASE 8 1"/>
    <property type="match status" value="1"/>
</dbReference>